<feature type="transmembrane region" description="Helical" evidence="1">
    <location>
        <begin position="20"/>
        <end position="43"/>
    </location>
</feature>
<proteinExistence type="predicted"/>
<dbReference type="RefSeq" id="WP_121637486.1">
    <property type="nucleotide sequence ID" value="NZ_CP033065.1"/>
</dbReference>
<feature type="transmembrane region" description="Helical" evidence="1">
    <location>
        <begin position="143"/>
        <end position="164"/>
    </location>
</feature>
<evidence type="ECO:0000313" key="2">
    <source>
        <dbReference type="EMBL" id="AYM86658.1"/>
    </source>
</evidence>
<evidence type="ECO:0000256" key="1">
    <source>
        <dbReference type="SAM" id="Phobius"/>
    </source>
</evidence>
<dbReference type="Pfam" id="PF10011">
    <property type="entry name" value="DUF2254"/>
    <property type="match status" value="1"/>
</dbReference>
<keyword evidence="1" id="KW-0472">Membrane</keyword>
<dbReference type="EMBL" id="CP033065">
    <property type="protein sequence ID" value="AYM86658.1"/>
    <property type="molecule type" value="Genomic_DNA"/>
</dbReference>
<dbReference type="InterPro" id="IPR018723">
    <property type="entry name" value="DUF2254_membrane"/>
</dbReference>
<reference evidence="2 3" key="1">
    <citation type="submission" date="2018-10" db="EMBL/GenBank/DDBJ databases">
        <title>Complete Genome Sequence and Transcriptomic Profiles of a Marine Bacterium, Pseudoalteromonas agarivorans Hao 2018.</title>
        <authorList>
            <person name="Hao L."/>
        </authorList>
    </citation>
    <scope>NUCLEOTIDE SEQUENCE [LARGE SCALE GENOMIC DNA]</scope>
    <source>
        <strain evidence="2 3">Hao 2018</strain>
    </source>
</reference>
<feature type="transmembrane region" description="Helical" evidence="1">
    <location>
        <begin position="63"/>
        <end position="92"/>
    </location>
</feature>
<name>A0AAD0TYK3_9GAMM</name>
<organism evidence="2 3">
    <name type="scientific">Pseudoalteromonas agarivorans</name>
    <dbReference type="NCBI Taxonomy" id="176102"/>
    <lineage>
        <taxon>Bacteria</taxon>
        <taxon>Pseudomonadati</taxon>
        <taxon>Pseudomonadota</taxon>
        <taxon>Gammaproteobacteria</taxon>
        <taxon>Alteromonadales</taxon>
        <taxon>Pseudoalteromonadaceae</taxon>
        <taxon>Pseudoalteromonas</taxon>
    </lineage>
</organism>
<keyword evidence="1" id="KW-1133">Transmembrane helix</keyword>
<protein>
    <submittedName>
        <fullName evidence="2">DUF2254 domain-containing protein</fullName>
    </submittedName>
</protein>
<evidence type="ECO:0000313" key="3">
    <source>
        <dbReference type="Proteomes" id="UP000279995"/>
    </source>
</evidence>
<gene>
    <name evidence="2" type="ORF">D9T18_08030</name>
</gene>
<dbReference type="Proteomes" id="UP000279995">
    <property type="component" value="Chromosome I"/>
</dbReference>
<dbReference type="AlphaFoldDB" id="A0AAD0TYK3"/>
<accession>A0AAD0TYK3</accession>
<feature type="transmembrane region" description="Helical" evidence="1">
    <location>
        <begin position="113"/>
        <end position="131"/>
    </location>
</feature>
<keyword evidence="1" id="KW-0812">Transmembrane</keyword>
<sequence>MFVPRKVADRYREMINSIGFYPSVLSVGFLLFAVITMSLEYIAPVEQLKAFISVVLVDSAENARTILSTLAGSIISLTVFSFSMVMVVLNSASASLSPRVVPGLITRKSHQMVLGFYLGSIIYSIIMLININKLEGGDTAIPSLGVLLSLVFGLVSLGLFVFFIHSISKAIQVDNVLNGLFSQTKREIKAIVDRQSEKPFTDFPDFTQWHSVNSTTEGYYKGVHTDKLCAILAEENIRVYISVNQGYFTVKGYPFLKCDKDISNDEELIAKILDCFIFYIEEYISDHYRYGLTQISEIAVKAMSPGINDPGTAVKSIDMLSILLIERLSLNDTNYSFKHSDNAPLLFIHETSFDELLHDNFTPLRNYAKGDAYVMTNVLEAFKNILFVAHGNDAARNSLFNYLNAIVDDINEHVSNEYDRQEITNMLNAIARISKPQGDKLVARFTCQHTSQ</sequence>